<gene>
    <name evidence="2" type="ORF">A3Q56_01325</name>
</gene>
<feature type="region of interest" description="Disordered" evidence="1">
    <location>
        <begin position="52"/>
        <end position="73"/>
    </location>
</feature>
<evidence type="ECO:0000256" key="1">
    <source>
        <dbReference type="SAM" id="MobiDB-lite"/>
    </source>
</evidence>
<evidence type="ECO:0000313" key="3">
    <source>
        <dbReference type="Proteomes" id="UP000078046"/>
    </source>
</evidence>
<organism evidence="2 3">
    <name type="scientific">Intoshia linei</name>
    <dbReference type="NCBI Taxonomy" id="1819745"/>
    <lineage>
        <taxon>Eukaryota</taxon>
        <taxon>Metazoa</taxon>
        <taxon>Spiralia</taxon>
        <taxon>Lophotrochozoa</taxon>
        <taxon>Mesozoa</taxon>
        <taxon>Orthonectida</taxon>
        <taxon>Rhopaluridae</taxon>
        <taxon>Intoshia</taxon>
    </lineage>
</organism>
<evidence type="ECO:0000313" key="2">
    <source>
        <dbReference type="EMBL" id="OAF70958.1"/>
    </source>
</evidence>
<name>A0A177B9I9_9BILA</name>
<dbReference type="AlphaFoldDB" id="A0A177B9I9"/>
<sequence>MNDFESKKMENETVDEELNSFMNGRCAGRRNALACGYKLSDGELKSLSELRKNSDIDDDGISGITSNSSNGQT</sequence>
<feature type="compositionally biased region" description="Low complexity" evidence="1">
    <location>
        <begin position="61"/>
        <end position="73"/>
    </location>
</feature>
<proteinExistence type="predicted"/>
<dbReference type="EMBL" id="LWCA01000096">
    <property type="protein sequence ID" value="OAF70958.1"/>
    <property type="molecule type" value="Genomic_DNA"/>
</dbReference>
<comment type="caution">
    <text evidence="2">The sequence shown here is derived from an EMBL/GenBank/DDBJ whole genome shotgun (WGS) entry which is preliminary data.</text>
</comment>
<keyword evidence="3" id="KW-1185">Reference proteome</keyword>
<dbReference type="Proteomes" id="UP000078046">
    <property type="component" value="Unassembled WGS sequence"/>
</dbReference>
<accession>A0A177B9I9</accession>
<reference evidence="2 3" key="1">
    <citation type="submission" date="2016-04" db="EMBL/GenBank/DDBJ databases">
        <title>The genome of Intoshia linei affirms orthonectids as highly simplified spiralians.</title>
        <authorList>
            <person name="Mikhailov K.V."/>
            <person name="Slusarev G.S."/>
            <person name="Nikitin M.A."/>
            <person name="Logacheva M.D."/>
            <person name="Penin A."/>
            <person name="Aleoshin V."/>
            <person name="Panchin Y.V."/>
        </authorList>
    </citation>
    <scope>NUCLEOTIDE SEQUENCE [LARGE SCALE GENOMIC DNA]</scope>
    <source>
        <strain evidence="2">Intl2013</strain>
        <tissue evidence="2">Whole animal</tissue>
    </source>
</reference>
<protein>
    <submittedName>
        <fullName evidence="2">Uncharacterized protein</fullName>
    </submittedName>
</protein>